<dbReference type="EMBL" id="CP102779">
    <property type="protein sequence ID" value="UVA77189.1"/>
    <property type="molecule type" value="Genomic_DNA"/>
</dbReference>
<geneLocation type="plasmid" evidence="1 2">
    <name>unnamed</name>
</geneLocation>
<name>A0ABY5Q9I1_9BURK</name>
<organism evidence="1 2">
    <name type="scientific">Pandoraea commovens</name>
    <dbReference type="NCBI Taxonomy" id="2508289"/>
    <lineage>
        <taxon>Bacteria</taxon>
        <taxon>Pseudomonadati</taxon>
        <taxon>Pseudomonadota</taxon>
        <taxon>Betaproteobacteria</taxon>
        <taxon>Burkholderiales</taxon>
        <taxon>Burkholderiaceae</taxon>
        <taxon>Pandoraea</taxon>
    </lineage>
</organism>
<accession>A0ABY5Q9I1</accession>
<evidence type="ECO:0000313" key="2">
    <source>
        <dbReference type="Proteomes" id="UP001058980"/>
    </source>
</evidence>
<gene>
    <name evidence="1" type="ORF">NTU39_00195</name>
</gene>
<evidence type="ECO:0000313" key="1">
    <source>
        <dbReference type="EMBL" id="UVA77189.1"/>
    </source>
</evidence>
<sequence>MTKADLTSEVEMLLPIEIRSINQISVLQPGEYSVKCSVFVQQDGDASVMLLEYMHQSGSQVCAIDALFIGADGGVRMSDFLLLPDGMWRDNFGAKSESLALLMPQEITSFAFVEELDMPSVLVESTNVR</sequence>
<protein>
    <submittedName>
        <fullName evidence="1">Uncharacterized protein</fullName>
    </submittedName>
</protein>
<dbReference type="RefSeq" id="WP_257957845.1">
    <property type="nucleotide sequence ID" value="NZ_CP102779.1"/>
</dbReference>
<dbReference type="Proteomes" id="UP001058980">
    <property type="component" value="Plasmid unnamed"/>
</dbReference>
<keyword evidence="2" id="KW-1185">Reference proteome</keyword>
<keyword evidence="1" id="KW-0614">Plasmid</keyword>
<proteinExistence type="predicted"/>
<reference evidence="1" key="1">
    <citation type="submission" date="2022-08" db="EMBL/GenBank/DDBJ databases">
        <title>Multi-unit outbreak of Pandoraea commovens among non-cystic fibrosis intensive care patients from 2019 to 2021 in Berlin, Germany.</title>
        <authorList>
            <person name="Menzel P."/>
        </authorList>
    </citation>
    <scope>NUCLEOTIDE SEQUENCE</scope>
    <source>
        <strain evidence="1">LB-19-202-79</strain>
        <plasmid evidence="1">unnamed</plasmid>
    </source>
</reference>